<evidence type="ECO:0000313" key="3">
    <source>
        <dbReference type="EMBL" id="TWI19497.1"/>
    </source>
</evidence>
<feature type="domain" description="GGDEF" evidence="2">
    <location>
        <begin position="198"/>
        <end position="329"/>
    </location>
</feature>
<dbReference type="SMART" id="SM00065">
    <property type="entry name" value="GAF"/>
    <property type="match status" value="1"/>
</dbReference>
<dbReference type="Gene3D" id="3.30.450.40">
    <property type="match status" value="1"/>
</dbReference>
<name>A0A562MHT5_9HYPH</name>
<dbReference type="AlphaFoldDB" id="A0A562MHT5"/>
<dbReference type="Proteomes" id="UP000317122">
    <property type="component" value="Unassembled WGS sequence"/>
</dbReference>
<dbReference type="NCBIfam" id="TIGR00254">
    <property type="entry name" value="GGDEF"/>
    <property type="match status" value="1"/>
</dbReference>
<feature type="domain" description="EAL" evidence="1">
    <location>
        <begin position="338"/>
        <end position="418"/>
    </location>
</feature>
<dbReference type="Pfam" id="PF00990">
    <property type="entry name" value="GGDEF"/>
    <property type="match status" value="1"/>
</dbReference>
<reference evidence="3 4" key="1">
    <citation type="journal article" date="2015" name="Stand. Genomic Sci.">
        <title>Genomic Encyclopedia of Bacterial and Archaeal Type Strains, Phase III: the genomes of soil and plant-associated and newly described type strains.</title>
        <authorList>
            <person name="Whitman W.B."/>
            <person name="Woyke T."/>
            <person name="Klenk H.P."/>
            <person name="Zhou Y."/>
            <person name="Lilburn T.G."/>
            <person name="Beck B.J."/>
            <person name="De Vos P."/>
            <person name="Vandamme P."/>
            <person name="Eisen J.A."/>
            <person name="Garrity G."/>
            <person name="Hugenholtz P."/>
            <person name="Kyrpides N.C."/>
        </authorList>
    </citation>
    <scope>NUCLEOTIDE SEQUENCE [LARGE SCALE GENOMIC DNA]</scope>
    <source>
        <strain evidence="3 4">CGMCC 1.2546</strain>
    </source>
</reference>
<dbReference type="PROSITE" id="PS50883">
    <property type="entry name" value="EAL"/>
    <property type="match status" value="1"/>
</dbReference>
<sequence>MLHLQNNILEMIARGETLEATTDRLCHQIDKLLPSVRCSVLRVDGNGLLHPLPGSSFPNEYMALLEGMVIGPLVGSCGSAAYLGKAVAVKDIATDPRWINFKEPVLALGLKACWSSPICDAEGAVLGTFALYFTERRGPTPREEEVVASSTSLCAIALERHQRVIERERGAYVDALTNLPNRASLDVALERLSCTQPSAWAVLIIDLDNLKTINDTFGHAAGDALLQAVASRLAESVAPDRVFRMGGDEFAVILQRAGAPAGIESAAHRILDTLAVPADCDGHMILAQATIGGAVLSAGDDAKSVRQNADFALYHAKETSRGGFVLYSPGIGSAIKTRIEVIRDVDVALREGRIDAFYQPILRLDTRAIVGMEALCRLRKPDGEIVSAAAFHQATSDVSVASHLTERMMAIVAADARS</sequence>
<dbReference type="InterPro" id="IPR000160">
    <property type="entry name" value="GGDEF_dom"/>
</dbReference>
<organism evidence="3 4">
    <name type="scientific">Mesorhizobium tianshanense</name>
    <dbReference type="NCBI Taxonomy" id="39844"/>
    <lineage>
        <taxon>Bacteria</taxon>
        <taxon>Pseudomonadati</taxon>
        <taxon>Pseudomonadota</taxon>
        <taxon>Alphaproteobacteria</taxon>
        <taxon>Hyphomicrobiales</taxon>
        <taxon>Phyllobacteriaceae</taxon>
        <taxon>Mesorhizobium</taxon>
    </lineage>
</organism>
<dbReference type="Gene3D" id="3.30.70.270">
    <property type="match status" value="1"/>
</dbReference>
<dbReference type="SMART" id="SM00267">
    <property type="entry name" value="GGDEF"/>
    <property type="match status" value="1"/>
</dbReference>
<dbReference type="Pfam" id="PF13185">
    <property type="entry name" value="GAF_2"/>
    <property type="match status" value="1"/>
</dbReference>
<gene>
    <name evidence="3" type="ORF">IQ26_07114</name>
</gene>
<dbReference type="CDD" id="cd01949">
    <property type="entry name" value="GGDEF"/>
    <property type="match status" value="1"/>
</dbReference>
<dbReference type="PANTHER" id="PTHR44757">
    <property type="entry name" value="DIGUANYLATE CYCLASE DGCP"/>
    <property type="match status" value="1"/>
</dbReference>
<dbReference type="InterPro" id="IPR029016">
    <property type="entry name" value="GAF-like_dom_sf"/>
</dbReference>
<dbReference type="EMBL" id="VLKT01000083">
    <property type="protein sequence ID" value="TWI19497.1"/>
    <property type="molecule type" value="Genomic_DNA"/>
</dbReference>
<dbReference type="SUPFAM" id="SSF141868">
    <property type="entry name" value="EAL domain-like"/>
    <property type="match status" value="1"/>
</dbReference>
<dbReference type="Pfam" id="PF00563">
    <property type="entry name" value="EAL"/>
    <property type="match status" value="1"/>
</dbReference>
<evidence type="ECO:0000313" key="4">
    <source>
        <dbReference type="Proteomes" id="UP000317122"/>
    </source>
</evidence>
<proteinExistence type="predicted"/>
<dbReference type="InterPro" id="IPR052155">
    <property type="entry name" value="Biofilm_reg_signaling"/>
</dbReference>
<dbReference type="InterPro" id="IPR001633">
    <property type="entry name" value="EAL_dom"/>
</dbReference>
<dbReference type="SUPFAM" id="SSF55073">
    <property type="entry name" value="Nucleotide cyclase"/>
    <property type="match status" value="1"/>
</dbReference>
<dbReference type="InterPro" id="IPR043128">
    <property type="entry name" value="Rev_trsase/Diguanyl_cyclase"/>
</dbReference>
<protein>
    <submittedName>
        <fullName evidence="3">Diguanylate cyclase (GGDEF)-like protein</fullName>
    </submittedName>
</protein>
<accession>A0A562MHT5</accession>
<dbReference type="InterPro" id="IPR035919">
    <property type="entry name" value="EAL_sf"/>
</dbReference>
<dbReference type="SUPFAM" id="SSF55781">
    <property type="entry name" value="GAF domain-like"/>
    <property type="match status" value="1"/>
</dbReference>
<dbReference type="Gene3D" id="3.20.20.450">
    <property type="entry name" value="EAL domain"/>
    <property type="match status" value="1"/>
</dbReference>
<evidence type="ECO:0000259" key="1">
    <source>
        <dbReference type="PROSITE" id="PS50883"/>
    </source>
</evidence>
<comment type="caution">
    <text evidence="3">The sequence shown here is derived from an EMBL/GenBank/DDBJ whole genome shotgun (WGS) entry which is preliminary data.</text>
</comment>
<dbReference type="InterPro" id="IPR003018">
    <property type="entry name" value="GAF"/>
</dbReference>
<dbReference type="PROSITE" id="PS50887">
    <property type="entry name" value="GGDEF"/>
    <property type="match status" value="1"/>
</dbReference>
<evidence type="ECO:0000259" key="2">
    <source>
        <dbReference type="PROSITE" id="PS50887"/>
    </source>
</evidence>
<keyword evidence="4" id="KW-1185">Reference proteome</keyword>
<dbReference type="PANTHER" id="PTHR44757:SF2">
    <property type="entry name" value="BIOFILM ARCHITECTURE MAINTENANCE PROTEIN MBAA"/>
    <property type="match status" value="1"/>
</dbReference>
<dbReference type="InterPro" id="IPR029787">
    <property type="entry name" value="Nucleotide_cyclase"/>
</dbReference>